<dbReference type="PATRIC" id="fig|1053226.3.peg.6083"/>
<feature type="region of interest" description="Disordered" evidence="1">
    <location>
        <begin position="301"/>
        <end position="321"/>
    </location>
</feature>
<feature type="compositionally biased region" description="Low complexity" evidence="1">
    <location>
        <begin position="344"/>
        <end position="358"/>
    </location>
</feature>
<dbReference type="PRINTS" id="PR01391">
    <property type="entry name" value="BINARYTOXINB"/>
</dbReference>
<proteinExistence type="predicted"/>
<dbReference type="Pfam" id="PF07691">
    <property type="entry name" value="PA14"/>
    <property type="match status" value="1"/>
</dbReference>
<feature type="compositionally biased region" description="Polar residues" evidence="1">
    <location>
        <begin position="1"/>
        <end position="22"/>
    </location>
</feature>
<accession>J8E0N0</accession>
<dbReference type="SUPFAM" id="SSF56988">
    <property type="entry name" value="Anthrax protective antigen"/>
    <property type="match status" value="1"/>
</dbReference>
<feature type="region of interest" description="Disordered" evidence="1">
    <location>
        <begin position="1"/>
        <end position="26"/>
    </location>
</feature>
<name>J8E0N0_BACCE</name>
<evidence type="ECO:0000256" key="1">
    <source>
        <dbReference type="SAM" id="MobiDB-lite"/>
    </source>
</evidence>
<dbReference type="InterPro" id="IPR011658">
    <property type="entry name" value="PA14_dom"/>
</dbReference>
<dbReference type="Pfam" id="PF03495">
    <property type="entry name" value="Binary_toxB"/>
    <property type="match status" value="1"/>
</dbReference>
<dbReference type="InterPro" id="IPR027439">
    <property type="entry name" value="PA_heptamer_dom"/>
</dbReference>
<feature type="domain" description="PA14" evidence="2">
    <location>
        <begin position="30"/>
        <end position="169"/>
    </location>
</feature>
<dbReference type="Proteomes" id="UP000006960">
    <property type="component" value="Unassembled WGS sequence"/>
</dbReference>
<comment type="caution">
    <text evidence="3">The sequence shown here is derived from an EMBL/GenBank/DDBJ whole genome shotgun (WGS) entry which is preliminary data.</text>
</comment>
<protein>
    <recommendedName>
        <fullName evidence="2">PA14 domain-containing protein</fullName>
    </recommendedName>
</protein>
<sequence>MENEKNYGTGTTQHSDQLSATMTEDKHQIRKQHGLMGYFYGDKDFKNLLLIRGNSLVNEDIHSHSIKTARFKASQQIQSVRWQGFIQPKEDGDYFFSAGKHEQVMIQVDQTIVVDTLGREHEVKLQKGCLYKVIVEYQVNSDVKDAFTLLWGTEEKKMVVPHEVLYAPSLAQKDIPTVTGSLHKLKSVVADFIREETDTDGDNIPDSWEYEGYTVVDGDFGVKDLVKWDDDVHAPPLIKYKTSPSKWSTSDDPYSDYEKVTGIQMDTRVIKEAHHPLVAAYPDVHISMEKYLVIPNTNFQSGEGGSSSKQVTRGTSNTVSNTESWGVTVEASASLLDFGGSVSTSYESSTTTSVTNEYSESDSTTRDWNEVLGINNAEAGKILPNVRYVNTGTAPVFNVKPQFTLHFPKTPNGDAISLISSLVGETHRGLEVLPGSTYPTQSKPPLAFDKPTHFGESLLLDQENVSRLQEGDQLKLDTLGFDAKVVLIDSQGQDYTSSQDWTSVISKIKTNTTEITFTMIGGPAVRRNIAAPGTTPVEQSVPEMTFKEALVIGFGAEQRNNKIYINDREISSDKVDLIVDVATENEMKRQGVSSVFDVKLRAGMHIEMIEKVRTRIFPDKNGEAYFEFLIPSGVPKTANYELYMNGSKKGSIEYATGSNRWNGHAANYGITNNEAINEKNIFELKVEGFTIATFHGLNFYHRVLLWGKYMDGDTLRVSSIIFFQYPSKKVRYQLRINDNTWAPILPDSAITDSNGVRTVIFKPSSGNVADSNKIEVFAVDEFDDDIKVRIAQNR</sequence>
<dbReference type="Pfam" id="PF17475">
    <property type="entry name" value="Binary_toxB_2"/>
    <property type="match status" value="1"/>
</dbReference>
<organism evidence="3 4">
    <name type="scientific">Bacillus cereus VD048</name>
    <dbReference type="NCBI Taxonomy" id="1053226"/>
    <lineage>
        <taxon>Bacteria</taxon>
        <taxon>Bacillati</taxon>
        <taxon>Bacillota</taxon>
        <taxon>Bacilli</taxon>
        <taxon>Bacillales</taxon>
        <taxon>Bacillaceae</taxon>
        <taxon>Bacillus</taxon>
        <taxon>Bacillus cereus group</taxon>
    </lineage>
</organism>
<dbReference type="Gene3D" id="2.60.120.240">
    <property type="entry name" value="Protective antigen, heptamerisation domain"/>
    <property type="match status" value="1"/>
</dbReference>
<dbReference type="HOGENOM" id="CLU_015269_0_0_9"/>
<dbReference type="Gene3D" id="3.90.182.10">
    <property type="entry name" value="Toxin - Anthrax Protective Antigen,domain 1"/>
    <property type="match status" value="1"/>
</dbReference>
<evidence type="ECO:0000313" key="3">
    <source>
        <dbReference type="EMBL" id="EJR24479.1"/>
    </source>
</evidence>
<dbReference type="AlphaFoldDB" id="J8E0N0"/>
<dbReference type="PROSITE" id="PS51820">
    <property type="entry name" value="PA14"/>
    <property type="match status" value="1"/>
</dbReference>
<dbReference type="InterPro" id="IPR003896">
    <property type="entry name" value="Bacterial_exotoxin_B"/>
</dbReference>
<dbReference type="GO" id="GO:0005576">
    <property type="term" value="C:extracellular region"/>
    <property type="evidence" value="ECO:0007669"/>
    <property type="project" value="InterPro"/>
</dbReference>
<dbReference type="EMBL" id="AHEU01000060">
    <property type="protein sequence ID" value="EJR24479.1"/>
    <property type="molecule type" value="Genomic_DNA"/>
</dbReference>
<dbReference type="InterPro" id="IPR037149">
    <property type="entry name" value="PA_heptamer_dom_sf"/>
</dbReference>
<evidence type="ECO:0000313" key="4">
    <source>
        <dbReference type="Proteomes" id="UP000006960"/>
    </source>
</evidence>
<dbReference type="Pfam" id="PF17476">
    <property type="entry name" value="Binary_toxB_3"/>
    <property type="match status" value="1"/>
</dbReference>
<dbReference type="Gene3D" id="3.10.20.110">
    <property type="match status" value="1"/>
</dbReference>
<dbReference type="SMART" id="SM00758">
    <property type="entry name" value="PA14"/>
    <property type="match status" value="1"/>
</dbReference>
<dbReference type="GO" id="GO:0051260">
    <property type="term" value="P:protein homooligomerization"/>
    <property type="evidence" value="ECO:0007669"/>
    <property type="project" value="InterPro"/>
</dbReference>
<feature type="region of interest" description="Disordered" evidence="1">
    <location>
        <begin position="344"/>
        <end position="365"/>
    </location>
</feature>
<dbReference type="RefSeq" id="WP_002167238.1">
    <property type="nucleotide sequence ID" value="NZ_JH792319.1"/>
</dbReference>
<dbReference type="InterPro" id="IPR035331">
    <property type="entry name" value="Binary_toxB_3"/>
</dbReference>
<gene>
    <name evidence="3" type="ORF">IIG_05975</name>
</gene>
<dbReference type="InterPro" id="IPR035088">
    <property type="entry name" value="PA_Ca-bd"/>
</dbReference>
<evidence type="ECO:0000259" key="2">
    <source>
        <dbReference type="PROSITE" id="PS51820"/>
    </source>
</evidence>
<dbReference type="InterPro" id="IPR037524">
    <property type="entry name" value="PA14/GLEYA"/>
</dbReference>
<reference evidence="3 4" key="1">
    <citation type="submission" date="2012-04" db="EMBL/GenBank/DDBJ databases">
        <title>The Genome Sequence of Bacillus cereus VD048.</title>
        <authorList>
            <consortium name="The Broad Institute Genome Sequencing Platform"/>
            <consortium name="The Broad Institute Genome Sequencing Center for Infectious Disease"/>
            <person name="Feldgarden M."/>
            <person name="Van der Auwera G.A."/>
            <person name="Mahillon J."/>
            <person name="Duprez V."/>
            <person name="Timmery S."/>
            <person name="Mattelet C."/>
            <person name="Dierick K."/>
            <person name="Sun M."/>
            <person name="Yu Z."/>
            <person name="Zhu L."/>
            <person name="Hu X."/>
            <person name="Shank E.B."/>
            <person name="Swiecicka I."/>
            <person name="Hansen B.M."/>
            <person name="Andrup L."/>
            <person name="Young S.K."/>
            <person name="Zeng Q."/>
            <person name="Gargeya S."/>
            <person name="Fitzgerald M."/>
            <person name="Haas B."/>
            <person name="Abouelleil A."/>
            <person name="Alvarado L."/>
            <person name="Arachchi H.M."/>
            <person name="Berlin A."/>
            <person name="Chapman S.B."/>
            <person name="Goldberg J."/>
            <person name="Griggs A."/>
            <person name="Gujja S."/>
            <person name="Hansen M."/>
            <person name="Howarth C."/>
            <person name="Imamovic A."/>
            <person name="Larimer J."/>
            <person name="McCowen C."/>
            <person name="Montmayeur A."/>
            <person name="Murphy C."/>
            <person name="Neiman D."/>
            <person name="Pearson M."/>
            <person name="Priest M."/>
            <person name="Roberts A."/>
            <person name="Saif S."/>
            <person name="Shea T."/>
            <person name="Sisk P."/>
            <person name="Sykes S."/>
            <person name="Wortman J."/>
            <person name="Nusbaum C."/>
            <person name="Birren B."/>
        </authorList>
    </citation>
    <scope>NUCLEOTIDE SEQUENCE [LARGE SCALE GENOMIC DNA]</scope>
    <source>
        <strain evidence="3 4">VD048</strain>
    </source>
</reference>